<dbReference type="PANTHER" id="PTHR47336">
    <property type="entry name" value="TRANSCRIPTION FACTOR HMS1-RELATED"/>
    <property type="match status" value="1"/>
</dbReference>
<dbReference type="PROSITE" id="PS50888">
    <property type="entry name" value="BHLH"/>
    <property type="match status" value="1"/>
</dbReference>
<keyword evidence="1" id="KW-0175">Coiled coil</keyword>
<dbReference type="EMBL" id="CP034457">
    <property type="protein sequence ID" value="QBM87353.1"/>
    <property type="molecule type" value="Genomic_DNA"/>
</dbReference>
<dbReference type="SMART" id="SM00353">
    <property type="entry name" value="HLH"/>
    <property type="match status" value="1"/>
</dbReference>
<protein>
    <submittedName>
        <fullName evidence="4">Helix-loop-helix DNA-binding domain-containing protein</fullName>
    </submittedName>
</protein>
<sequence>MAYFQTEPQLEFDEANAFLAALADTVPQLDKASDWNREFDLSQPFSPVFEPKFEPSLPEVISLTGSIDEMFGSSNELDFSNQMAPLYLQNDNMYMPSAEEAENLYANLYANLLGLTVLPYMDFSPHLGHSLFSPRGNDNLFQPEMGPEIGPDFGALGDVSEFQPETESEPHTMSPYGGPEDDYEPSEKSAKPTDLKAKAKSARVSKPERKPKTSHNVIEKKYRTSINSKILELREVVPTLKFATGKARVSMADLDGLSPACKLNKASILTKANEYIHHMKKKNKKLQLQISEIQELISQAEASPVLPLRQYPGSLNGYSYLEPNTTHMYQRRQQQPDSLFSNYSTFTDSTQAPVPAQAEPQSQNANLFFGGLATLMGSSYINDNNFQAMSAVPLFPVRLFASAPAAQMIATLRICTAAFGLLMIAYSVLGNSLLKGGKGKKNRAPEPVSWALSTIGIRPRDAFNDTEKNRVLAYLSGSTPASMADWVKSYLRLRTKENSFETILLQFLVGSVIIKKGFALSKLVALDMKWKRRALATALYPGTDTSLQKLQQLIKTVDGLLMFSSDTFAQRLYNVAHRKPICYNIANGENALLFADSLLRNEADYYAVLFEWRVLEIVHELTLVYLEILAVPTARDDELEQLKLDSGKLRALIGLSTYLSRQFSYFELLLAPESSPQVLKSDRKYILETLQKVNTCFEEPELTDDEQISDDESFVSAEETDDVPTRARTDLLDLIKNEKSMVCSLNLMNAEKFIVLLSSLIAYYSRHAGTDKLLHLLNHLKLREGKNAMSLLSFTCLLKLLSTFLKTENEDSDTTSPGKKCNDIASSLSSRNCQVLESLIKAMNGWLDDDTKLVILTHNLRSDLSNLIISKGIALNKL</sequence>
<organism evidence="4 5">
    <name type="scientific">Metschnikowia aff. pulcherrima</name>
    <dbReference type="NCBI Taxonomy" id="2163413"/>
    <lineage>
        <taxon>Eukaryota</taxon>
        <taxon>Fungi</taxon>
        <taxon>Dikarya</taxon>
        <taxon>Ascomycota</taxon>
        <taxon>Saccharomycotina</taxon>
        <taxon>Pichiomycetes</taxon>
        <taxon>Metschnikowiaceae</taxon>
        <taxon>Metschnikowia</taxon>
    </lineage>
</organism>
<dbReference type="InterPro" id="IPR052099">
    <property type="entry name" value="Regulatory_TF_Diverse"/>
</dbReference>
<evidence type="ECO:0000313" key="5">
    <source>
        <dbReference type="Proteomes" id="UP000292447"/>
    </source>
</evidence>
<feature type="compositionally biased region" description="Basic and acidic residues" evidence="2">
    <location>
        <begin position="185"/>
        <end position="197"/>
    </location>
</feature>
<dbReference type="Gene3D" id="4.10.280.10">
    <property type="entry name" value="Helix-loop-helix DNA-binding domain"/>
    <property type="match status" value="1"/>
</dbReference>
<reference evidence="5" key="1">
    <citation type="submission" date="2019-03" db="EMBL/GenBank/DDBJ databases">
        <title>Snf2 controls pulcherriminic acid biosynthesis and connects pigmentation and antifungal activity of the yeast Metschnikowia pulcherrima.</title>
        <authorList>
            <person name="Gore-Lloyd D."/>
            <person name="Sumann I."/>
            <person name="Brachmann A.O."/>
            <person name="Schneeberger K."/>
            <person name="Ortiz-Merino R.A."/>
            <person name="Moreno-Beltran M."/>
            <person name="Schlaefli M."/>
            <person name="Kirner P."/>
            <person name="Santos Kron A."/>
            <person name="Wolfe K.H."/>
            <person name="Piel J."/>
            <person name="Ahrens C.H."/>
            <person name="Henk D."/>
            <person name="Freimoser F.M."/>
        </authorList>
    </citation>
    <scope>NUCLEOTIDE SEQUENCE [LARGE SCALE GENOMIC DNA]</scope>
    <source>
        <strain evidence="5">APC 1.2</strain>
    </source>
</reference>
<dbReference type="SUPFAM" id="SSF47459">
    <property type="entry name" value="HLH, helix-loop-helix DNA-binding domain"/>
    <property type="match status" value="1"/>
</dbReference>
<dbReference type="AlphaFoldDB" id="A0A4V1ADY7"/>
<name>A0A4V1ADY7_9ASCO</name>
<dbReference type="GO" id="GO:0003677">
    <property type="term" value="F:DNA binding"/>
    <property type="evidence" value="ECO:0007669"/>
    <property type="project" value="UniProtKB-KW"/>
</dbReference>
<dbReference type="PANTHER" id="PTHR47336:SF2">
    <property type="entry name" value="TRANSCRIPTION FACTOR HMS1-RELATED"/>
    <property type="match status" value="1"/>
</dbReference>
<feature type="compositionally biased region" description="Basic and acidic residues" evidence="2">
    <location>
        <begin position="205"/>
        <end position="215"/>
    </location>
</feature>
<dbReference type="Proteomes" id="UP000292447">
    <property type="component" value="Chromosome II"/>
</dbReference>
<dbReference type="GO" id="GO:0046983">
    <property type="term" value="F:protein dimerization activity"/>
    <property type="evidence" value="ECO:0007669"/>
    <property type="project" value="InterPro"/>
</dbReference>
<dbReference type="STRING" id="2163413.A0A4V1ADY7"/>
<accession>A0A4V1ADY7</accession>
<feature type="domain" description="BHLH" evidence="3">
    <location>
        <begin position="210"/>
        <end position="279"/>
    </location>
</feature>
<evidence type="ECO:0000313" key="4">
    <source>
        <dbReference type="EMBL" id="QBM87353.1"/>
    </source>
</evidence>
<feature type="coiled-coil region" evidence="1">
    <location>
        <begin position="276"/>
        <end position="303"/>
    </location>
</feature>
<evidence type="ECO:0000256" key="2">
    <source>
        <dbReference type="SAM" id="MobiDB-lite"/>
    </source>
</evidence>
<proteinExistence type="predicted"/>
<dbReference type="InterPro" id="IPR011598">
    <property type="entry name" value="bHLH_dom"/>
</dbReference>
<dbReference type="InterPro" id="IPR036638">
    <property type="entry name" value="HLH_DNA-bd_sf"/>
</dbReference>
<evidence type="ECO:0000256" key="1">
    <source>
        <dbReference type="SAM" id="Coils"/>
    </source>
</evidence>
<feature type="region of interest" description="Disordered" evidence="2">
    <location>
        <begin position="153"/>
        <end position="215"/>
    </location>
</feature>
<evidence type="ECO:0000259" key="3">
    <source>
        <dbReference type="PROSITE" id="PS50888"/>
    </source>
</evidence>
<dbReference type="Pfam" id="PF00010">
    <property type="entry name" value="HLH"/>
    <property type="match status" value="1"/>
</dbReference>
<keyword evidence="4" id="KW-0238">DNA-binding</keyword>
<gene>
    <name evidence="4" type="primary">MPUL0B05550</name>
    <name evidence="4" type="ORF">METSCH_B05550</name>
</gene>
<keyword evidence="5" id="KW-1185">Reference proteome</keyword>